<dbReference type="GO" id="GO:0030153">
    <property type="term" value="P:bacteriocin immunity"/>
    <property type="evidence" value="ECO:0007669"/>
    <property type="project" value="InterPro"/>
</dbReference>
<dbReference type="KEGG" id="fya:KMW28_13245"/>
<name>A0AAX1MZV6_9BACT</name>
<dbReference type="EMBL" id="CP076132">
    <property type="protein sequence ID" value="QWG00617.1"/>
    <property type="molecule type" value="Genomic_DNA"/>
</dbReference>
<proteinExistence type="predicted"/>
<gene>
    <name evidence="3" type="ORF">KMW28_13245</name>
</gene>
<feature type="transmembrane region" description="Helical" evidence="1">
    <location>
        <begin position="12"/>
        <end position="36"/>
    </location>
</feature>
<evidence type="ECO:0000313" key="3">
    <source>
        <dbReference type="EMBL" id="QWG00617.1"/>
    </source>
</evidence>
<reference evidence="3 4" key="1">
    <citation type="submission" date="2021-05" db="EMBL/GenBank/DDBJ databases">
        <title>Comparative genomic studies on the polysaccharide-degrading batcterial strains of the Flammeovirga genus.</title>
        <authorList>
            <person name="Zewei F."/>
            <person name="Zheng Z."/>
            <person name="Yu L."/>
            <person name="Ruyue G."/>
            <person name="Yanhong M."/>
            <person name="Yuanyuan C."/>
            <person name="Jingyan G."/>
            <person name="Wenjun H."/>
        </authorList>
    </citation>
    <scope>NUCLEOTIDE SEQUENCE [LARGE SCALE GENOMIC DNA]</scope>
    <source>
        <strain evidence="3 4">NBRC:100898</strain>
    </source>
</reference>
<dbReference type="RefSeq" id="WP_169666099.1">
    <property type="nucleotide sequence ID" value="NZ_CP076132.1"/>
</dbReference>
<dbReference type="AlphaFoldDB" id="A0AAX1MZV6"/>
<organism evidence="3 4">
    <name type="scientific">Flammeovirga yaeyamensis</name>
    <dbReference type="NCBI Taxonomy" id="367791"/>
    <lineage>
        <taxon>Bacteria</taxon>
        <taxon>Pseudomonadati</taxon>
        <taxon>Bacteroidota</taxon>
        <taxon>Cytophagia</taxon>
        <taxon>Cytophagales</taxon>
        <taxon>Flammeovirgaceae</taxon>
        <taxon>Flammeovirga</taxon>
    </lineage>
</organism>
<evidence type="ECO:0000259" key="2">
    <source>
        <dbReference type="Pfam" id="PF06713"/>
    </source>
</evidence>
<protein>
    <submittedName>
        <fullName evidence="3">PH domain-containing protein</fullName>
    </submittedName>
</protein>
<dbReference type="Pfam" id="PF06713">
    <property type="entry name" value="bPH_4"/>
    <property type="match status" value="1"/>
</dbReference>
<accession>A0AAX1MZV6</accession>
<dbReference type="Proteomes" id="UP000678679">
    <property type="component" value="Chromosome 1"/>
</dbReference>
<feature type="transmembrane region" description="Helical" evidence="1">
    <location>
        <begin position="48"/>
        <end position="69"/>
    </location>
</feature>
<keyword evidence="1" id="KW-0472">Membrane</keyword>
<feature type="domain" description="Uncharacterized protein YyaB-like PH" evidence="2">
    <location>
        <begin position="73"/>
        <end position="143"/>
    </location>
</feature>
<evidence type="ECO:0000313" key="4">
    <source>
        <dbReference type="Proteomes" id="UP000678679"/>
    </source>
</evidence>
<evidence type="ECO:0000256" key="1">
    <source>
        <dbReference type="SAM" id="Phobius"/>
    </source>
</evidence>
<dbReference type="InterPro" id="IPR009589">
    <property type="entry name" value="PH_YyaB-like"/>
</dbReference>
<sequence>MRKIKFYSRIEPVAKFFWIAILIILFSVISKLIVTFGRGPLLPIVPPLVIIGLSLVLIISFLVTSYMTIDKEKKIVSYKAGPFDGEIKIDKIRKIKLNTRMYVGLKIGLSFKKGMIIYYHKYDSIYFTPKHSDDFCKQLKLINPDIEIVP</sequence>
<keyword evidence="1" id="KW-1133">Transmembrane helix</keyword>
<keyword evidence="1" id="KW-0812">Transmembrane</keyword>
<keyword evidence="4" id="KW-1185">Reference proteome</keyword>